<dbReference type="AlphaFoldDB" id="A0A166W7Z4"/>
<dbReference type="PANTHER" id="PTHR24305:SF235">
    <property type="entry name" value="CYTOCHROME P450 MONOOXYGENASE APDB-RELATED"/>
    <property type="match status" value="1"/>
</dbReference>
<evidence type="ECO:0000313" key="6">
    <source>
        <dbReference type="EMBL" id="OAA34440.1"/>
    </source>
</evidence>
<dbReference type="SUPFAM" id="SSF48264">
    <property type="entry name" value="Cytochrome P450"/>
    <property type="match status" value="1"/>
</dbReference>
<organism evidence="6 7">
    <name type="scientific">Beauveria brongniartii RCEF 3172</name>
    <dbReference type="NCBI Taxonomy" id="1081107"/>
    <lineage>
        <taxon>Eukaryota</taxon>
        <taxon>Fungi</taxon>
        <taxon>Dikarya</taxon>
        <taxon>Ascomycota</taxon>
        <taxon>Pezizomycotina</taxon>
        <taxon>Sordariomycetes</taxon>
        <taxon>Hypocreomycetidae</taxon>
        <taxon>Hypocreales</taxon>
        <taxon>Cordycipitaceae</taxon>
        <taxon>Beauveria</taxon>
        <taxon>Beauveria brongniartii</taxon>
    </lineage>
</organism>
<dbReference type="Pfam" id="PF00067">
    <property type="entry name" value="p450"/>
    <property type="match status" value="1"/>
</dbReference>
<evidence type="ECO:0000256" key="1">
    <source>
        <dbReference type="ARBA" id="ARBA00001971"/>
    </source>
</evidence>
<dbReference type="OrthoDB" id="4868955at2759"/>
<dbReference type="GO" id="GO:0016705">
    <property type="term" value="F:oxidoreductase activity, acting on paired donors, with incorporation or reduction of molecular oxygen"/>
    <property type="evidence" value="ECO:0007669"/>
    <property type="project" value="InterPro"/>
</dbReference>
<protein>
    <submittedName>
        <fullName evidence="6">Cytochrome P450 family protein</fullName>
    </submittedName>
</protein>
<keyword evidence="4" id="KW-0560">Oxidoreductase</keyword>
<dbReference type="GO" id="GO:0020037">
    <property type="term" value="F:heme binding"/>
    <property type="evidence" value="ECO:0007669"/>
    <property type="project" value="InterPro"/>
</dbReference>
<keyword evidence="3" id="KW-0479">Metal-binding</keyword>
<dbReference type="GO" id="GO:0005506">
    <property type="term" value="F:iron ion binding"/>
    <property type="evidence" value="ECO:0007669"/>
    <property type="project" value="InterPro"/>
</dbReference>
<reference evidence="6 7" key="1">
    <citation type="journal article" date="2016" name="Genome Biol. Evol.">
        <title>Divergent and convergent evolution of fungal pathogenicity.</title>
        <authorList>
            <person name="Shang Y."/>
            <person name="Xiao G."/>
            <person name="Zheng P."/>
            <person name="Cen K."/>
            <person name="Zhan S."/>
            <person name="Wang C."/>
        </authorList>
    </citation>
    <scope>NUCLEOTIDE SEQUENCE [LARGE SCALE GENOMIC DNA]</scope>
    <source>
        <strain evidence="6 7">RCEF 3172</strain>
    </source>
</reference>
<evidence type="ECO:0000256" key="5">
    <source>
        <dbReference type="ARBA" id="ARBA00023004"/>
    </source>
</evidence>
<keyword evidence="5" id="KW-0408">Iron</keyword>
<comment type="cofactor">
    <cofactor evidence="1">
        <name>heme</name>
        <dbReference type="ChEBI" id="CHEBI:30413"/>
    </cofactor>
</comment>
<evidence type="ECO:0000256" key="2">
    <source>
        <dbReference type="ARBA" id="ARBA00022617"/>
    </source>
</evidence>
<keyword evidence="7" id="KW-1185">Reference proteome</keyword>
<dbReference type="EMBL" id="AZHA01000054">
    <property type="protein sequence ID" value="OAA34440.1"/>
    <property type="molecule type" value="Genomic_DNA"/>
</dbReference>
<proteinExistence type="predicted"/>
<dbReference type="Gene3D" id="1.10.630.10">
    <property type="entry name" value="Cytochrome P450"/>
    <property type="match status" value="1"/>
</dbReference>
<evidence type="ECO:0000313" key="7">
    <source>
        <dbReference type="Proteomes" id="UP000076863"/>
    </source>
</evidence>
<dbReference type="InterPro" id="IPR050121">
    <property type="entry name" value="Cytochrome_P450_monoxygenase"/>
</dbReference>
<sequence>MQNFPELEDLALIREKLNAYTFLSPGTASKLYSFLPTQANGLLADFTKRFREFNLRMVATAEQKNIECPLLRISQKANMESGISMEQFLHTIDEILFENIDVASAALTHLLVNVGSDAAVQDEVHLEASRYLENSEEESFQTYLGRSDTYLELCCAESRRLCPVLWYAFCERAPSDKVINGFFVPANTDVTIDLKRINIHSPIWTSQVSTKHGKQEVNGFDYCPARFSQLSKPEYRYSFLAYGGGTRKCLGQNFSNLIMRLFLLEVISNYHITVEFRPWELGFRRDKFTLTPKSQEILFEKRHGTDVIEHD</sequence>
<name>A0A166W7Z4_9HYPO</name>
<dbReference type="Proteomes" id="UP000076863">
    <property type="component" value="Unassembled WGS sequence"/>
</dbReference>
<accession>A0A166W7Z4</accession>
<evidence type="ECO:0000256" key="4">
    <source>
        <dbReference type="ARBA" id="ARBA00023002"/>
    </source>
</evidence>
<dbReference type="GO" id="GO:0044550">
    <property type="term" value="P:secondary metabolite biosynthetic process"/>
    <property type="evidence" value="ECO:0007669"/>
    <property type="project" value="UniProtKB-ARBA"/>
</dbReference>
<gene>
    <name evidence="6" type="ORF">BBO_09209</name>
</gene>
<dbReference type="InterPro" id="IPR001128">
    <property type="entry name" value="Cyt_P450"/>
</dbReference>
<evidence type="ECO:0000256" key="3">
    <source>
        <dbReference type="ARBA" id="ARBA00022723"/>
    </source>
</evidence>
<dbReference type="InterPro" id="IPR036396">
    <property type="entry name" value="Cyt_P450_sf"/>
</dbReference>
<dbReference type="GO" id="GO:0004497">
    <property type="term" value="F:monooxygenase activity"/>
    <property type="evidence" value="ECO:0007669"/>
    <property type="project" value="InterPro"/>
</dbReference>
<comment type="caution">
    <text evidence="6">The sequence shown here is derived from an EMBL/GenBank/DDBJ whole genome shotgun (WGS) entry which is preliminary data.</text>
</comment>
<dbReference type="PANTHER" id="PTHR24305">
    <property type="entry name" value="CYTOCHROME P450"/>
    <property type="match status" value="1"/>
</dbReference>
<keyword evidence="2" id="KW-0349">Heme</keyword>